<proteinExistence type="predicted"/>
<accession>A0ABW3HDJ0</accession>
<dbReference type="EMBL" id="JBHTJG010000008">
    <property type="protein sequence ID" value="MFD0947721.1"/>
    <property type="molecule type" value="Genomic_DNA"/>
</dbReference>
<evidence type="ECO:0000313" key="2">
    <source>
        <dbReference type="Proteomes" id="UP001596977"/>
    </source>
</evidence>
<evidence type="ECO:0000313" key="1">
    <source>
        <dbReference type="EMBL" id="MFD0947721.1"/>
    </source>
</evidence>
<dbReference type="RefSeq" id="WP_264945443.1">
    <property type="nucleotide sequence ID" value="NZ_JAPDRA010000008.1"/>
</dbReference>
<organism evidence="1 2">
    <name type="scientific">Sphingomonas canadensis</name>
    <dbReference type="NCBI Taxonomy" id="1219257"/>
    <lineage>
        <taxon>Bacteria</taxon>
        <taxon>Pseudomonadati</taxon>
        <taxon>Pseudomonadota</taxon>
        <taxon>Alphaproteobacteria</taxon>
        <taxon>Sphingomonadales</taxon>
        <taxon>Sphingomonadaceae</taxon>
        <taxon>Sphingomonas</taxon>
    </lineage>
</organism>
<dbReference type="Proteomes" id="UP001596977">
    <property type="component" value="Unassembled WGS sequence"/>
</dbReference>
<keyword evidence="2" id="KW-1185">Reference proteome</keyword>
<gene>
    <name evidence="1" type="ORF">ACFQ1E_15340</name>
</gene>
<name>A0ABW3HDJ0_9SPHN</name>
<comment type="caution">
    <text evidence="1">The sequence shown here is derived from an EMBL/GenBank/DDBJ whole genome shotgun (WGS) entry which is preliminary data.</text>
</comment>
<protein>
    <submittedName>
        <fullName evidence="1">Uncharacterized protein</fullName>
    </submittedName>
</protein>
<reference evidence="2" key="1">
    <citation type="journal article" date="2019" name="Int. J. Syst. Evol. Microbiol.">
        <title>The Global Catalogue of Microorganisms (GCM) 10K type strain sequencing project: providing services to taxonomists for standard genome sequencing and annotation.</title>
        <authorList>
            <consortium name="The Broad Institute Genomics Platform"/>
            <consortium name="The Broad Institute Genome Sequencing Center for Infectious Disease"/>
            <person name="Wu L."/>
            <person name="Ma J."/>
        </authorList>
    </citation>
    <scope>NUCLEOTIDE SEQUENCE [LARGE SCALE GENOMIC DNA]</scope>
    <source>
        <strain evidence="2">CCUG 62982</strain>
    </source>
</reference>
<sequence length="76" mass="8200">MSAERPAPDGAVAYLEHFAAWQEAAASIPFLLMAGWCDAFAAFATPHRHVHAAPAEDHQLAVPDTIEEEGERALFA</sequence>